<dbReference type="PROSITE" id="PS00022">
    <property type="entry name" value="EGF_1"/>
    <property type="match status" value="1"/>
</dbReference>
<comment type="caution">
    <text evidence="10">Lacks conserved residue(s) required for the propagation of feature annotation.</text>
</comment>
<sequence length="2690" mass="275406">MGMNFRTGGTVAMHDPRRGTCMLLVVSICLLQQVTAAAAQAAFLQEQLPLRVLVTTPTAVSTLSNASAAVTLTGRQALTAVFSRPVIALGSDWGSKELPASLVPFSLSCGMPGRLRWVTTNIARFDPLVEWPSDLACSFDWNKGLKSFDGAPLMLDSMYASVPLATQPLVMDVVSVASAAADNATDGLWSATLGLPDDKLPEVPPDGNITLSFSYPVELSKLASALKLVGLGASGRAITVSPCTSAAPPTFWPLIFAANGQPQAGSSPSSSSTAELLKVNSTCAVVKIVPGLAAGASAALRLPAGARYSSIAGPVSKDTDKQVYGLRAFRIPLTLDFQNITNMSQSVYNGVRFRRLTMWLPHGLAANTQLSALQPLIKICAFSSPFDEASACKDLQFELARPSKGSLQAAVPVLGPKQHYRVIVAADAKVLCVASACKDLQFELARPSKGSLQAAVPVLGPKQHNRVTVAVDAKVKDAFGLPLQASANTWWTMDLDAAYQGPNLNQVALLEVQQGNPSLPWPWVSRGTAEKGVDKVQAWDIAVPSGAAANSDMARAVAALNYGYSGLPSTAFGNPDASVSRPSSTDPAFQTLPLPGKPGISFVGSCCREVTWPTTRNVFASNLLVAQSNVQAAFVGQAGKLVAWVTSSQGASKAVAGAKVQVYLSRYSEDFASLGPSCTTSAEGICTLDVGTDTYDSATRSAVITAQGEGPLIVPNLPSGYSGSAGAYAATIVLDRQLVKPGDDLHITAYIQKRNGSRLEVAKDVTSVIIQVSPSFNPASPSDSTRITAAVNTTFGSVHATLPVPKDATPAGYTVQLFTVRKSSQDSNAVLTEVDSSVEPIAVASAAIAAMPEPAAQTVPRAAAAAVAPTFDGVVPPKLPPVPVEQPGDLLASASFTVGDPRPPTATLTVDAPAWVKPADSVTVKLTAESYIGSDVSGADITLDWESSKAKGSVTSKTNTQGVATAVIELGKLPKTNQSEPGDSLRLSVTWIGPTREAITASKTVKITDGPVRVELQRNLLTDVPGIKFGVKADAFSNDDDSPIKGAVVEVTLSAANGTASLTNCSTQQLALLTQQRCSIPAGDASAALQCQLSLPCMGEFILKGCVNGSCSEAMRIGRNASFWKASPWSAPPQLNLLPDRQNVTVGGALNLAVQNPWWGPTSALLVWGNAVKREVRVLPQIPPGPSTIAINGLGEECRGSCRFALIMAVARPSQPAAASAAAQMNSFISTSRSSSSNSRSNLPFGIRITIPLFERERNAQQQQAAAADGSSRPSSAARFMSTDAAAAGDTASSTDRTNFLFPRIFTTGGTSGSTTGSTTGSTSGSTTAAAAAQDFELPDVPTSALFDPLAPRTVSAEVVLPGPQAEGLRVAAAVEGQAKTADGLTVLAPKTEGLRVAAAVEGPAKTADGLAVLAPKAEGLRVAAAVEGPAKTADGLAVLAPKSGKGAIKVSVKDAAGAAVPGAEVTLLVVDKAILDLMPYALQGEGAEVTLLVVDNAIVHLMPYALQRYIDNIVGVTLLVVDKAILDLMPYALQDVSAAIAPDLSTYFTLTDLNSLRTSRAAINATFAVLQRRLTKLDPWLPVDTQVTPGGFYPLASDQGSMGMPPQAAAVDVPDATYLAGFTTPITPIPYRPCAWGQTCPVPYNSRNFGLAAESVASDGVVVAAMAVPAAAPMPMMAKSAAANNAAPRTAAAAAAPANSAAGGAAAAAAPGAELRLQQAFRVTALFKTVTAGADGSVTVNFPAPESLGTFVVRAYAAAPKPASQPAAVGVVYGAAETELVVRRAVSLTASLPRQVRAGDNFTAGVLVEAPGELSGDTSVTVTASLVTPKSSSNNSSGDGDSGSSSSSYALALTGPASVTVTLGKGKAQQEARFNFSAQGLGSQDIKFVATTGKASDVADQVQLEVPVLGKQGPVWIATSFAVRGSNSSTVANRVEGLVLPRAENGSGSVSLVTGVGYLPAVQGSYEALVRQGVNSMRNCPSGTSAIALSVLPAMLAAYRPPSTAPSSYLTPYQLNATQQALLAAVEPLTDATYGLLSVDPRCMWPSSSGPSRADVALNAWATWLVEQLADSAAAAAPAAAGQGSKSKSKAVNAAGFIGAKEVSGPWAALVSATKTWRKALEAQVVADAVAARAAQPPMEYRDLDSLSWARLVLGASWEPSGVAAEVQKDLSMSRLVAAAVNMSVGAQARVGLALLTAGNSSSSSSGSTEAGKIAGRLLSNVRVGGRTAYVATGDGERGAAALSDQSLALMLFLRSGTDNPLIQKVAAWVGQGAAPPPFRTFGAIAISSSPWESALRGAALTSYDAATSSTTPDLALTAVAGVPAPAAAAAAAAAAGSNKSSSGSSSSSSNAKLFQGPFVNLLSARFNSSNAGSIARSSTKWERIPPGSSLIFNAKGSGEVSIAASLNFTPEALLPFPTYRGLWVQRVVQLASADGGNLAGVGLGKLVTIAVQVTSPDDQSDVVVEVLMPGGLEPLDPNVYTDPELASSCSSSEDESDLSAPSSSSSNGGFALGKPVAVASIGAAAAYPGMAESAPMVQLSRPGRMGISSSMPSSPYRPIPWWRPWPVCPVQTTSPASVLFSFSYFRAGTQTLRFKAVAATSGTFTLPPVKAYVQQQPEVMGLSPAGTFVVCPTAGPCAAAQQQLGSAAAAKACPKGCSGNGACNLASGVCICDGGFSGADCGTFGSSR</sequence>
<feature type="domain" description="EGF-like" evidence="13">
    <location>
        <begin position="2651"/>
        <end position="2684"/>
    </location>
</feature>
<evidence type="ECO:0000256" key="3">
    <source>
        <dbReference type="ARBA" id="ARBA00022525"/>
    </source>
</evidence>
<name>A0A383WPF1_TETOB</name>
<feature type="region of interest" description="Disordered" evidence="11">
    <location>
        <begin position="1311"/>
        <end position="1330"/>
    </location>
</feature>
<feature type="compositionally biased region" description="Low complexity" evidence="11">
    <location>
        <begin position="1832"/>
        <end position="1848"/>
    </location>
</feature>
<comment type="cofactor">
    <cofactor evidence="1">
        <name>Zn(2+)</name>
        <dbReference type="ChEBI" id="CHEBI:29105"/>
    </cofactor>
</comment>
<evidence type="ECO:0000256" key="7">
    <source>
        <dbReference type="ARBA" id="ARBA00022801"/>
    </source>
</evidence>
<keyword evidence="4" id="KW-0645">Protease</keyword>
<dbReference type="InterPro" id="IPR001599">
    <property type="entry name" value="Macroglobln_a2"/>
</dbReference>
<keyword evidence="3" id="KW-0964">Secreted</keyword>
<gene>
    <name evidence="14" type="ORF">BQ4739_LOCUS19581</name>
</gene>
<dbReference type="Proteomes" id="UP000256970">
    <property type="component" value="Unassembled WGS sequence"/>
</dbReference>
<feature type="disulfide bond" evidence="10">
    <location>
        <begin position="2674"/>
        <end position="2683"/>
    </location>
</feature>
<accession>A0A383WPF1</accession>
<dbReference type="GO" id="GO:0004866">
    <property type="term" value="F:endopeptidase inhibitor activity"/>
    <property type="evidence" value="ECO:0007669"/>
    <property type="project" value="InterPro"/>
</dbReference>
<evidence type="ECO:0000259" key="13">
    <source>
        <dbReference type="PROSITE" id="PS50026"/>
    </source>
</evidence>
<dbReference type="PROSITE" id="PS50026">
    <property type="entry name" value="EGF_3"/>
    <property type="match status" value="1"/>
</dbReference>
<dbReference type="SMART" id="SM01360">
    <property type="entry name" value="A2M"/>
    <property type="match status" value="1"/>
</dbReference>
<keyword evidence="15" id="KW-1185">Reference proteome</keyword>
<evidence type="ECO:0000256" key="11">
    <source>
        <dbReference type="SAM" id="MobiDB-lite"/>
    </source>
</evidence>
<feature type="disulfide bond" evidence="10">
    <location>
        <begin position="2655"/>
        <end position="2665"/>
    </location>
</feature>
<protein>
    <recommendedName>
        <fullName evidence="13">EGF-like domain-containing protein</fullName>
    </recommendedName>
</protein>
<dbReference type="EMBL" id="FNXT01001361">
    <property type="protein sequence ID" value="SZX79301.1"/>
    <property type="molecule type" value="Genomic_DNA"/>
</dbReference>
<dbReference type="InterPro" id="IPR041246">
    <property type="entry name" value="Bact_MG10"/>
</dbReference>
<feature type="region of interest" description="Disordered" evidence="11">
    <location>
        <begin position="2476"/>
        <end position="2510"/>
    </location>
</feature>
<dbReference type="GO" id="GO:0008237">
    <property type="term" value="F:metallopeptidase activity"/>
    <property type="evidence" value="ECO:0007669"/>
    <property type="project" value="UniProtKB-KW"/>
</dbReference>
<keyword evidence="10" id="KW-0245">EGF-like domain</keyword>
<dbReference type="Pfam" id="PF17973">
    <property type="entry name" value="bMG10"/>
    <property type="match status" value="2"/>
</dbReference>
<evidence type="ECO:0000256" key="10">
    <source>
        <dbReference type="PROSITE-ProRule" id="PRU00076"/>
    </source>
</evidence>
<evidence type="ECO:0000313" key="14">
    <source>
        <dbReference type="EMBL" id="SZX79301.1"/>
    </source>
</evidence>
<feature type="signal peptide" evidence="12">
    <location>
        <begin position="1"/>
        <end position="36"/>
    </location>
</feature>
<comment type="subcellular location">
    <subcellularLocation>
        <location evidence="2">Secreted</location>
    </subcellularLocation>
</comment>
<proteinExistence type="predicted"/>
<feature type="region of interest" description="Disordered" evidence="11">
    <location>
        <begin position="1827"/>
        <end position="1848"/>
    </location>
</feature>
<keyword evidence="6 12" id="KW-0732">Signal</keyword>
<dbReference type="PANTHER" id="PTHR13062:SF12">
    <property type="entry name" value="ALPHA-2-MACROGLOBULIN DOMAIN-CONTAINING PROTEIN"/>
    <property type="match status" value="1"/>
</dbReference>
<feature type="chain" id="PRO_5016847040" description="EGF-like domain-containing protein" evidence="12">
    <location>
        <begin position="37"/>
        <end position="2690"/>
    </location>
</feature>
<evidence type="ECO:0000256" key="9">
    <source>
        <dbReference type="ARBA" id="ARBA00023049"/>
    </source>
</evidence>
<keyword evidence="9" id="KW-0482">Metalloprotease</keyword>
<dbReference type="Pfam" id="PF00207">
    <property type="entry name" value="A2M"/>
    <property type="match status" value="1"/>
</dbReference>
<evidence type="ECO:0000256" key="1">
    <source>
        <dbReference type="ARBA" id="ARBA00001947"/>
    </source>
</evidence>
<dbReference type="GO" id="GO:0006508">
    <property type="term" value="P:proteolysis"/>
    <property type="evidence" value="ECO:0007669"/>
    <property type="project" value="UniProtKB-KW"/>
</dbReference>
<evidence type="ECO:0000256" key="2">
    <source>
        <dbReference type="ARBA" id="ARBA00004613"/>
    </source>
</evidence>
<evidence type="ECO:0000256" key="5">
    <source>
        <dbReference type="ARBA" id="ARBA00022723"/>
    </source>
</evidence>
<organism evidence="14 15">
    <name type="scientific">Tetradesmus obliquus</name>
    <name type="common">Green alga</name>
    <name type="synonym">Acutodesmus obliquus</name>
    <dbReference type="NCBI Taxonomy" id="3088"/>
    <lineage>
        <taxon>Eukaryota</taxon>
        <taxon>Viridiplantae</taxon>
        <taxon>Chlorophyta</taxon>
        <taxon>core chlorophytes</taxon>
        <taxon>Chlorophyceae</taxon>
        <taxon>CS clade</taxon>
        <taxon>Sphaeropleales</taxon>
        <taxon>Scenedesmaceae</taxon>
        <taxon>Tetradesmus</taxon>
    </lineage>
</organism>
<evidence type="ECO:0000256" key="6">
    <source>
        <dbReference type="ARBA" id="ARBA00022729"/>
    </source>
</evidence>
<keyword evidence="8" id="KW-0862">Zinc</keyword>
<feature type="region of interest" description="Disordered" evidence="11">
    <location>
        <begin position="1258"/>
        <end position="1278"/>
    </location>
</feature>
<evidence type="ECO:0000256" key="4">
    <source>
        <dbReference type="ARBA" id="ARBA00022670"/>
    </source>
</evidence>
<dbReference type="PROSITE" id="PS01186">
    <property type="entry name" value="EGF_2"/>
    <property type="match status" value="1"/>
</dbReference>
<keyword evidence="5" id="KW-0479">Metal-binding</keyword>
<evidence type="ECO:0000256" key="8">
    <source>
        <dbReference type="ARBA" id="ARBA00022833"/>
    </source>
</evidence>
<feature type="compositionally biased region" description="Low complexity" evidence="11">
    <location>
        <begin position="2484"/>
        <end position="2493"/>
    </location>
</feature>
<evidence type="ECO:0000256" key="12">
    <source>
        <dbReference type="SAM" id="SignalP"/>
    </source>
</evidence>
<dbReference type="GO" id="GO:0046872">
    <property type="term" value="F:metal ion binding"/>
    <property type="evidence" value="ECO:0007669"/>
    <property type="project" value="UniProtKB-KW"/>
</dbReference>
<reference evidence="14 15" key="1">
    <citation type="submission" date="2016-10" db="EMBL/GenBank/DDBJ databases">
        <authorList>
            <person name="Cai Z."/>
        </authorList>
    </citation>
    <scope>NUCLEOTIDE SEQUENCE [LARGE SCALE GENOMIC DNA]</scope>
</reference>
<keyword evidence="7" id="KW-0378">Hydrolase</keyword>
<dbReference type="GO" id="GO:0005576">
    <property type="term" value="C:extracellular region"/>
    <property type="evidence" value="ECO:0007669"/>
    <property type="project" value="UniProtKB-SubCell"/>
</dbReference>
<dbReference type="InterPro" id="IPR000742">
    <property type="entry name" value="EGF"/>
</dbReference>
<keyword evidence="10" id="KW-1015">Disulfide bond</keyword>
<dbReference type="PANTHER" id="PTHR13062">
    <property type="entry name" value="COLLAGENASE"/>
    <property type="match status" value="1"/>
</dbReference>
<evidence type="ECO:0000313" key="15">
    <source>
        <dbReference type="Proteomes" id="UP000256970"/>
    </source>
</evidence>